<keyword evidence="6" id="KW-1185">Reference proteome</keyword>
<protein>
    <recommendedName>
        <fullName evidence="4">Methyltransferase type 11 domain-containing protein</fullName>
    </recommendedName>
</protein>
<dbReference type="InterPro" id="IPR051052">
    <property type="entry name" value="Diverse_substrate_MTase"/>
</dbReference>
<dbReference type="PANTHER" id="PTHR44942">
    <property type="entry name" value="METHYLTRANSF_11 DOMAIN-CONTAINING PROTEIN"/>
    <property type="match status" value="1"/>
</dbReference>
<dbReference type="GO" id="GO:0032259">
    <property type="term" value="P:methylation"/>
    <property type="evidence" value="ECO:0007669"/>
    <property type="project" value="UniProtKB-KW"/>
</dbReference>
<accession>A0A512H989</accession>
<dbReference type="Gene3D" id="3.40.50.150">
    <property type="entry name" value="Vaccinia Virus protein VP39"/>
    <property type="match status" value="1"/>
</dbReference>
<dbReference type="InterPro" id="IPR029063">
    <property type="entry name" value="SAM-dependent_MTases_sf"/>
</dbReference>
<name>A0A512H989_9PROT</name>
<keyword evidence="3" id="KW-0808">Transferase</keyword>
<feature type="domain" description="Methyltransferase type 11" evidence="4">
    <location>
        <begin position="43"/>
        <end position="130"/>
    </location>
</feature>
<dbReference type="Pfam" id="PF08241">
    <property type="entry name" value="Methyltransf_11"/>
    <property type="match status" value="1"/>
</dbReference>
<evidence type="ECO:0000256" key="2">
    <source>
        <dbReference type="ARBA" id="ARBA00022603"/>
    </source>
</evidence>
<reference evidence="5 6" key="1">
    <citation type="submission" date="2019-07" db="EMBL/GenBank/DDBJ databases">
        <title>Whole genome shotgun sequence of Rhodospirillum oryzae NBRC 107573.</title>
        <authorList>
            <person name="Hosoyama A."/>
            <person name="Uohara A."/>
            <person name="Ohji S."/>
            <person name="Ichikawa N."/>
        </authorList>
    </citation>
    <scope>NUCLEOTIDE SEQUENCE [LARGE SCALE GENOMIC DNA]</scope>
    <source>
        <strain evidence="5 6">NBRC 107573</strain>
    </source>
</reference>
<comment type="caution">
    <text evidence="5">The sequence shown here is derived from an EMBL/GenBank/DDBJ whole genome shotgun (WGS) entry which is preliminary data.</text>
</comment>
<evidence type="ECO:0000259" key="4">
    <source>
        <dbReference type="Pfam" id="PF08241"/>
    </source>
</evidence>
<sequence length="249" mass="26603">MGSGFKDHFSACADGYARFRPQYPPDLAPFLASRCPAPGLAIDCGCGSGQLSGCLAAAFASVWAVDASAAQIQAAPAHERVRYHHAPAEDTGLPPGEADLIAVAQAAHWFDLPRFHDEARRLARPGALLALISYGVTETDGAPGAALAHLYHTVLGPYWPPERHHVETGYRLLPFPFPEEEAPPLAMTASWSLDELVGYIGTWSALKGARAAGEDARLARAVDDLAAAWGPPESVRVIRWPLALRLGRL</sequence>
<dbReference type="EMBL" id="BJZO01000057">
    <property type="protein sequence ID" value="GEO82026.1"/>
    <property type="molecule type" value="Genomic_DNA"/>
</dbReference>
<organism evidence="5 6">
    <name type="scientific">Pararhodospirillum oryzae</name>
    <dbReference type="NCBI Taxonomy" id="478448"/>
    <lineage>
        <taxon>Bacteria</taxon>
        <taxon>Pseudomonadati</taxon>
        <taxon>Pseudomonadota</taxon>
        <taxon>Alphaproteobacteria</taxon>
        <taxon>Rhodospirillales</taxon>
        <taxon>Rhodospirillaceae</taxon>
        <taxon>Pararhodospirillum</taxon>
    </lineage>
</organism>
<dbReference type="CDD" id="cd02440">
    <property type="entry name" value="AdoMet_MTases"/>
    <property type="match status" value="1"/>
</dbReference>
<comment type="similarity">
    <text evidence="1">Belongs to the methyltransferase superfamily.</text>
</comment>
<keyword evidence="2" id="KW-0489">Methyltransferase</keyword>
<dbReference type="Proteomes" id="UP000321567">
    <property type="component" value="Unassembled WGS sequence"/>
</dbReference>
<evidence type="ECO:0000256" key="1">
    <source>
        <dbReference type="ARBA" id="ARBA00008361"/>
    </source>
</evidence>
<dbReference type="SUPFAM" id="SSF53335">
    <property type="entry name" value="S-adenosyl-L-methionine-dependent methyltransferases"/>
    <property type="match status" value="1"/>
</dbReference>
<dbReference type="GO" id="GO:0008757">
    <property type="term" value="F:S-adenosylmethionine-dependent methyltransferase activity"/>
    <property type="evidence" value="ECO:0007669"/>
    <property type="project" value="InterPro"/>
</dbReference>
<dbReference type="PANTHER" id="PTHR44942:SF4">
    <property type="entry name" value="METHYLTRANSFERASE TYPE 11 DOMAIN-CONTAINING PROTEIN"/>
    <property type="match status" value="1"/>
</dbReference>
<gene>
    <name evidence="5" type="ORF">ROR02_21570</name>
</gene>
<dbReference type="AlphaFoldDB" id="A0A512H989"/>
<evidence type="ECO:0000313" key="5">
    <source>
        <dbReference type="EMBL" id="GEO82026.1"/>
    </source>
</evidence>
<proteinExistence type="inferred from homology"/>
<evidence type="ECO:0000256" key="3">
    <source>
        <dbReference type="ARBA" id="ARBA00022679"/>
    </source>
</evidence>
<dbReference type="RefSeq" id="WP_147164039.1">
    <property type="nucleotide sequence ID" value="NZ_BJZO01000057.1"/>
</dbReference>
<evidence type="ECO:0000313" key="6">
    <source>
        <dbReference type="Proteomes" id="UP000321567"/>
    </source>
</evidence>
<dbReference type="InterPro" id="IPR013216">
    <property type="entry name" value="Methyltransf_11"/>
</dbReference>
<dbReference type="OrthoDB" id="9797252at2"/>